<dbReference type="SUPFAM" id="SSF47240">
    <property type="entry name" value="Ferritin-like"/>
    <property type="match status" value="1"/>
</dbReference>
<dbReference type="GO" id="GO:0009263">
    <property type="term" value="P:deoxyribonucleotide biosynthetic process"/>
    <property type="evidence" value="ECO:0007669"/>
    <property type="project" value="InterPro"/>
</dbReference>
<dbReference type="InterPro" id="IPR009078">
    <property type="entry name" value="Ferritin-like_SF"/>
</dbReference>
<sequence>MSVAVESILPTVDFAMPKKVALMRRRRANSASSSASQRVSLLLAEVEPSKVAGKLRKKHTETILIENPDRFVLFPIEHQDVFKMYKDLVAVRWIPEEVDMSKDVKDWKTLTPNEQHFIKRILGFFAGSDGIINENLAANFANEVQWPEAKAFYSEQMSNETVHSETYSRLVDTYIEDRAEKLDILRSIRTMEFVQKKAAWAMHWMQGESADFATRLMAFAAVEGIFFSGAFCSIFWFKQRGLLPGLTTSNEFISRDEGLHTDFACLLYSKIENRLSKTRAHKLIREAVKIEKEFITEAIPCAMIGMNSKMMSQYIEFVADRLLVQLGYPKTFETANPFAFMERISLEGKDNFFEKRVTSYALSGVGKTAEQMSFSMDADF</sequence>
<dbReference type="InterPro" id="IPR012348">
    <property type="entry name" value="RNR-like"/>
</dbReference>
<dbReference type="CDD" id="cd01049">
    <property type="entry name" value="RNRR2"/>
    <property type="match status" value="1"/>
</dbReference>
<dbReference type="InterPro" id="IPR000358">
    <property type="entry name" value="RNR_small_fam"/>
</dbReference>
<dbReference type="EMBL" id="MN740992">
    <property type="protein sequence ID" value="QHU21718.1"/>
    <property type="molecule type" value="Genomic_DNA"/>
</dbReference>
<proteinExistence type="inferred from homology"/>
<dbReference type="PANTHER" id="PTHR23409:SF18">
    <property type="entry name" value="RIBONUCLEOSIDE-DIPHOSPHATE REDUCTASE SUBUNIT M2"/>
    <property type="match status" value="1"/>
</dbReference>
<evidence type="ECO:0000313" key="2">
    <source>
        <dbReference type="EMBL" id="QHU21718.1"/>
    </source>
</evidence>
<protein>
    <submittedName>
        <fullName evidence="2">Uncharacterized protein</fullName>
    </submittedName>
</protein>
<dbReference type="InterPro" id="IPR033909">
    <property type="entry name" value="RNR_small"/>
</dbReference>
<dbReference type="AlphaFoldDB" id="A0A6C0KZI5"/>
<reference evidence="2" key="1">
    <citation type="journal article" date="2020" name="Nature">
        <title>Giant virus diversity and host interactions through global metagenomics.</title>
        <authorList>
            <person name="Schulz F."/>
            <person name="Roux S."/>
            <person name="Paez-Espino D."/>
            <person name="Jungbluth S."/>
            <person name="Walsh D.A."/>
            <person name="Denef V.J."/>
            <person name="McMahon K.D."/>
            <person name="Konstantinidis K.T."/>
            <person name="Eloe-Fadrosh E.A."/>
            <person name="Kyrpides N.C."/>
            <person name="Woyke T."/>
        </authorList>
    </citation>
    <scope>NUCLEOTIDE SEQUENCE</scope>
    <source>
        <strain evidence="2">GVMAG-S-3300013286-35</strain>
    </source>
</reference>
<name>A0A6C0KZI5_9ZZZZ</name>
<dbReference type="GO" id="GO:0016491">
    <property type="term" value="F:oxidoreductase activity"/>
    <property type="evidence" value="ECO:0007669"/>
    <property type="project" value="InterPro"/>
</dbReference>
<comment type="similarity">
    <text evidence="1">Belongs to the ribonucleoside diphosphate reductase small chain family.</text>
</comment>
<dbReference type="PANTHER" id="PTHR23409">
    <property type="entry name" value="RIBONUCLEOSIDE-DIPHOSPHATE REDUCTASE SMALL CHAIN"/>
    <property type="match status" value="1"/>
</dbReference>
<dbReference type="Gene3D" id="1.10.620.20">
    <property type="entry name" value="Ribonucleotide Reductase, subunit A"/>
    <property type="match status" value="1"/>
</dbReference>
<dbReference type="Pfam" id="PF00268">
    <property type="entry name" value="Ribonuc_red_sm"/>
    <property type="match status" value="1"/>
</dbReference>
<accession>A0A6C0KZI5</accession>
<evidence type="ECO:0000256" key="1">
    <source>
        <dbReference type="ARBA" id="ARBA00009303"/>
    </source>
</evidence>
<dbReference type="PIRSF" id="PIRSF000355">
    <property type="entry name" value="NrdB"/>
    <property type="match status" value="1"/>
</dbReference>
<organism evidence="2">
    <name type="scientific">viral metagenome</name>
    <dbReference type="NCBI Taxonomy" id="1070528"/>
    <lineage>
        <taxon>unclassified sequences</taxon>
        <taxon>metagenomes</taxon>
        <taxon>organismal metagenomes</taxon>
    </lineage>
</organism>